<dbReference type="AlphaFoldDB" id="A0A5M9GWQ7"/>
<gene>
    <name evidence="1" type="ORF">F1649_17905</name>
</gene>
<reference evidence="1 2" key="1">
    <citation type="submission" date="2019-09" db="EMBL/GenBank/DDBJ databases">
        <title>Pararcticibacter amylolyticus gen. nov., sp. nov., isolated from a rottenly hemp rope, and reclassification of Pedobacter tournemirensis as Pararcticibacter tournemirensis comb. nov.</title>
        <authorList>
            <person name="Cai Y."/>
        </authorList>
    </citation>
    <scope>NUCLEOTIDE SEQUENCE [LARGE SCALE GENOMIC DNA]</scope>
    <source>
        <strain evidence="1 2">TF5-37.2-LB10</strain>
    </source>
</reference>
<dbReference type="Pfam" id="PF08843">
    <property type="entry name" value="AbiEii"/>
    <property type="match status" value="1"/>
</dbReference>
<accession>A0A5M9GWQ7</accession>
<dbReference type="Proteomes" id="UP000322918">
    <property type="component" value="Unassembled WGS sequence"/>
</dbReference>
<evidence type="ECO:0000313" key="2">
    <source>
        <dbReference type="Proteomes" id="UP000322918"/>
    </source>
</evidence>
<proteinExistence type="predicted"/>
<keyword evidence="1" id="KW-0808">Transferase</keyword>
<dbReference type="GO" id="GO:0016740">
    <property type="term" value="F:transferase activity"/>
    <property type="evidence" value="ECO:0007669"/>
    <property type="project" value="UniProtKB-KW"/>
</dbReference>
<dbReference type="OrthoDB" id="9780929at2"/>
<dbReference type="EMBL" id="VWNE01000034">
    <property type="protein sequence ID" value="KAA8478211.1"/>
    <property type="molecule type" value="Genomic_DNA"/>
</dbReference>
<name>A0A5M9GWQ7_9SPHI</name>
<comment type="caution">
    <text evidence="1">The sequence shown here is derived from an EMBL/GenBank/DDBJ whole genome shotgun (WGS) entry which is preliminary data.</text>
</comment>
<keyword evidence="2" id="KW-1185">Reference proteome</keyword>
<sequence length="285" mass="33234">MILKKEIEKKAAASGVSRSTIDKEWVLGHFIDAIFSVEECAKSLVFKGGTCLRKCYLENYRFSEDLDFIALNPQFKLDEQLLQQIIDLVSSRTEMQLHVDKLTELKHRDNPTGYTAVVKFWGADHAKDQAPPAPERWTTSIKIEIIQYERMIFPVVMRPVYHNYSDKLTTATNEIPCYDLKEVLSEKIRALIQRSYTAPRDYYDIWYLSNNVNDLDWKAITDAFFEKMKFKGLEFEGKNQLINPKNERAVKLAWKNSLGHQLISEKLPDYELVKNDLLNLFNKII</sequence>
<evidence type="ECO:0000313" key="1">
    <source>
        <dbReference type="EMBL" id="KAA8478211.1"/>
    </source>
</evidence>
<organism evidence="1 2">
    <name type="scientific">Arcticibacter tournemirensis</name>
    <dbReference type="NCBI Taxonomy" id="699437"/>
    <lineage>
        <taxon>Bacteria</taxon>
        <taxon>Pseudomonadati</taxon>
        <taxon>Bacteroidota</taxon>
        <taxon>Sphingobacteriia</taxon>
        <taxon>Sphingobacteriales</taxon>
        <taxon>Sphingobacteriaceae</taxon>
        <taxon>Arcticibacter</taxon>
    </lineage>
</organism>
<dbReference type="RefSeq" id="WP_141815063.1">
    <property type="nucleotide sequence ID" value="NZ_VFPL01000001.1"/>
</dbReference>
<protein>
    <submittedName>
        <fullName evidence="1">Nucleotidyl transferase AbiEii/AbiGii toxin family protein</fullName>
    </submittedName>
</protein>
<dbReference type="InterPro" id="IPR014942">
    <property type="entry name" value="AbiEii"/>
</dbReference>
<dbReference type="Gene3D" id="3.10.450.620">
    <property type="entry name" value="JHP933, nucleotidyltransferase-like core domain"/>
    <property type="match status" value="1"/>
</dbReference>